<accession>A0A6A4IGQ8</accession>
<dbReference type="Gene3D" id="3.40.50.11350">
    <property type="match status" value="1"/>
</dbReference>
<dbReference type="OrthoDB" id="2559662at2759"/>
<reference evidence="1" key="1">
    <citation type="journal article" date="2019" name="Environ. Microbiol.">
        <title>Fungal ecological strategies reflected in gene transcription - a case study of two litter decomposers.</title>
        <authorList>
            <person name="Barbi F."/>
            <person name="Kohler A."/>
            <person name="Barry K."/>
            <person name="Baskaran P."/>
            <person name="Daum C."/>
            <person name="Fauchery L."/>
            <person name="Ihrmark K."/>
            <person name="Kuo A."/>
            <person name="LaButti K."/>
            <person name="Lipzen A."/>
            <person name="Morin E."/>
            <person name="Grigoriev I.V."/>
            <person name="Henrissat B."/>
            <person name="Lindahl B."/>
            <person name="Martin F."/>
        </authorList>
    </citation>
    <scope>NUCLEOTIDE SEQUENCE</scope>
    <source>
        <strain evidence="1">JB14</strain>
    </source>
</reference>
<dbReference type="CDD" id="cd11296">
    <property type="entry name" value="O-FucT_like"/>
    <property type="match status" value="1"/>
</dbReference>
<dbReference type="AlphaFoldDB" id="A0A6A4IGQ8"/>
<name>A0A6A4IGQ8_9AGAR</name>
<evidence type="ECO:0000313" key="2">
    <source>
        <dbReference type="Proteomes" id="UP000799118"/>
    </source>
</evidence>
<protein>
    <recommendedName>
        <fullName evidence="3">O-fucosyltransferase family protein</fullName>
    </recommendedName>
</protein>
<dbReference type="Proteomes" id="UP000799118">
    <property type="component" value="Unassembled WGS sequence"/>
</dbReference>
<gene>
    <name evidence="1" type="ORF">BT96DRAFT_804241</name>
</gene>
<keyword evidence="2" id="KW-1185">Reference proteome</keyword>
<proteinExistence type="predicted"/>
<dbReference type="EMBL" id="ML769383">
    <property type="protein sequence ID" value="KAE9411562.1"/>
    <property type="molecule type" value="Genomic_DNA"/>
</dbReference>
<evidence type="ECO:0008006" key="3">
    <source>
        <dbReference type="Google" id="ProtNLM"/>
    </source>
</evidence>
<evidence type="ECO:0000313" key="1">
    <source>
        <dbReference type="EMBL" id="KAE9411562.1"/>
    </source>
</evidence>
<sequence length="409" mass="46663">MKAARWIDRFRSRILFVVALLAVYLIISRFSFGSQPPYSFYLELKHAEEDAARKFLESQKNPKFVLLRQNQAGFDNQAQEILLHHHLALQSSRIYIYQPFDWRARKQQLPLSAFLLGPTQHSVPSSLVEELCPRGSDDVVNIKIDSSQTDIWKTALSALNRKEKCIVVDNPILDSKYLSSSAAQIIWTPFQKYLSRYFQWSSQILDIVERTYPFLNLRSHFSSLDGERYMALHLQRSVTLFDRCTTAAKGKTGFTNWAKLPSILSTTLPPYLDTENATSVMDHCYPPLSRIMEAIDYHARRKPYIRAIHIIHDGAASTDIWKLETALKNEERAKRAGWVNGPMKIITHSGLVPYQPDEKDFLAGVDIEMARRAEVFIGNGYSSLTSYIIALRLGGDFVVGGVPEDMSLL</sequence>
<organism evidence="1 2">
    <name type="scientific">Gymnopus androsaceus JB14</name>
    <dbReference type="NCBI Taxonomy" id="1447944"/>
    <lineage>
        <taxon>Eukaryota</taxon>
        <taxon>Fungi</taxon>
        <taxon>Dikarya</taxon>
        <taxon>Basidiomycota</taxon>
        <taxon>Agaricomycotina</taxon>
        <taxon>Agaricomycetes</taxon>
        <taxon>Agaricomycetidae</taxon>
        <taxon>Agaricales</taxon>
        <taxon>Marasmiineae</taxon>
        <taxon>Omphalotaceae</taxon>
        <taxon>Gymnopus</taxon>
    </lineage>
</organism>